<dbReference type="Proteomes" id="UP000515123">
    <property type="component" value="Linkage group 16"/>
</dbReference>
<evidence type="ECO:0000259" key="8">
    <source>
        <dbReference type="Pfam" id="PF04542"/>
    </source>
</evidence>
<dbReference type="NCBIfam" id="TIGR02937">
    <property type="entry name" value="sigma70-ECF"/>
    <property type="match status" value="1"/>
</dbReference>
<accession>A0A6P5GAE4</accession>
<dbReference type="InterPro" id="IPR000943">
    <property type="entry name" value="RNA_pol_sigma70"/>
</dbReference>
<dbReference type="InterPro" id="IPR014284">
    <property type="entry name" value="RNA_pol_sigma-70_dom"/>
</dbReference>
<dbReference type="GO" id="GO:0003677">
    <property type="term" value="F:DNA binding"/>
    <property type="evidence" value="ECO:0007669"/>
    <property type="project" value="UniProtKB-KW"/>
</dbReference>
<protein>
    <submittedName>
        <fullName evidence="10">RNA polymerase sigma factor sigC</fullName>
    </submittedName>
</protein>
<evidence type="ECO:0000256" key="1">
    <source>
        <dbReference type="ARBA" id="ARBA00007788"/>
    </source>
</evidence>
<dbReference type="InterPro" id="IPR007627">
    <property type="entry name" value="RNA_pol_sigma70_r2"/>
</dbReference>
<dbReference type="InterPro" id="IPR013325">
    <property type="entry name" value="RNA_pol_sigma_r2"/>
</dbReference>
<keyword evidence="9" id="KW-1185">Reference proteome</keyword>
<evidence type="ECO:0000313" key="10">
    <source>
        <dbReference type="RefSeq" id="XP_020105596.1"/>
    </source>
</evidence>
<gene>
    <name evidence="10" type="primary">LOC109722120</name>
</gene>
<dbReference type="InterPro" id="IPR013324">
    <property type="entry name" value="RNA_pol_sigma_r3/r4-like"/>
</dbReference>
<dbReference type="GeneID" id="109722120"/>
<dbReference type="PANTHER" id="PTHR30603">
    <property type="entry name" value="RNA POLYMERASE SIGMA FACTOR RPO"/>
    <property type="match status" value="1"/>
</dbReference>
<dbReference type="RefSeq" id="XP_020105596.1">
    <property type="nucleotide sequence ID" value="XM_020250007.1"/>
</dbReference>
<dbReference type="Pfam" id="PF04542">
    <property type="entry name" value="Sigma70_r2"/>
    <property type="match status" value="1"/>
</dbReference>
<keyword evidence="3" id="KW-0731">Sigma factor</keyword>
<feature type="compositionally biased region" description="Basic and acidic residues" evidence="6">
    <location>
        <begin position="210"/>
        <end position="219"/>
    </location>
</feature>
<evidence type="ECO:0000256" key="6">
    <source>
        <dbReference type="SAM" id="MobiDB-lite"/>
    </source>
</evidence>
<keyword evidence="2" id="KW-0805">Transcription regulation</keyword>
<feature type="region of interest" description="Disordered" evidence="6">
    <location>
        <begin position="206"/>
        <end position="246"/>
    </location>
</feature>
<reference evidence="9" key="1">
    <citation type="journal article" date="2015" name="Nat. Genet.">
        <title>The pineapple genome and the evolution of CAM photosynthesis.</title>
        <authorList>
            <person name="Ming R."/>
            <person name="VanBuren R."/>
            <person name="Wai C.M."/>
            <person name="Tang H."/>
            <person name="Schatz M.C."/>
            <person name="Bowers J.E."/>
            <person name="Lyons E."/>
            <person name="Wang M.L."/>
            <person name="Chen J."/>
            <person name="Biggers E."/>
            <person name="Zhang J."/>
            <person name="Huang L."/>
            <person name="Zhang L."/>
            <person name="Miao W."/>
            <person name="Zhang J."/>
            <person name="Ye Z."/>
            <person name="Miao C."/>
            <person name="Lin Z."/>
            <person name="Wang H."/>
            <person name="Zhou H."/>
            <person name="Yim W.C."/>
            <person name="Priest H.D."/>
            <person name="Zheng C."/>
            <person name="Woodhouse M."/>
            <person name="Edger P.P."/>
            <person name="Guyot R."/>
            <person name="Guo H.B."/>
            <person name="Guo H."/>
            <person name="Zheng G."/>
            <person name="Singh R."/>
            <person name="Sharma A."/>
            <person name="Min X."/>
            <person name="Zheng Y."/>
            <person name="Lee H."/>
            <person name="Gurtowski J."/>
            <person name="Sedlazeck F.J."/>
            <person name="Harkess A."/>
            <person name="McKain M.R."/>
            <person name="Liao Z."/>
            <person name="Fang J."/>
            <person name="Liu J."/>
            <person name="Zhang X."/>
            <person name="Zhang Q."/>
            <person name="Hu W."/>
            <person name="Qin Y."/>
            <person name="Wang K."/>
            <person name="Chen L.Y."/>
            <person name="Shirley N."/>
            <person name="Lin Y.R."/>
            <person name="Liu L.Y."/>
            <person name="Hernandez A.G."/>
            <person name="Wright C.L."/>
            <person name="Bulone V."/>
            <person name="Tuskan G.A."/>
            <person name="Heath K."/>
            <person name="Zee F."/>
            <person name="Moore P.H."/>
            <person name="Sunkar R."/>
            <person name="Leebens-Mack J.H."/>
            <person name="Mockler T."/>
            <person name="Bennetzen J.L."/>
            <person name="Freeling M."/>
            <person name="Sankoff D."/>
            <person name="Paterson A.H."/>
            <person name="Zhu X."/>
            <person name="Yang X."/>
            <person name="Smith J.A."/>
            <person name="Cushman J.C."/>
            <person name="Paull R.E."/>
            <person name="Yu Q."/>
        </authorList>
    </citation>
    <scope>NUCLEOTIDE SEQUENCE [LARGE SCALE GENOMIC DNA]</scope>
    <source>
        <strain evidence="9">cv. F153</strain>
    </source>
</reference>
<evidence type="ECO:0000256" key="4">
    <source>
        <dbReference type="ARBA" id="ARBA00023125"/>
    </source>
</evidence>
<dbReference type="OrthoDB" id="206108at2759"/>
<dbReference type="Pfam" id="PF04539">
    <property type="entry name" value="Sigma70_r3"/>
    <property type="match status" value="1"/>
</dbReference>
<keyword evidence="5" id="KW-0804">Transcription</keyword>
<dbReference type="Gene3D" id="1.10.10.10">
    <property type="entry name" value="Winged helix-like DNA-binding domain superfamily/Winged helix DNA-binding domain"/>
    <property type="match status" value="2"/>
</dbReference>
<name>A0A6P5GAE4_ANACO</name>
<comment type="similarity">
    <text evidence="1">Belongs to the sigma-70 factor family.</text>
</comment>
<evidence type="ECO:0000256" key="3">
    <source>
        <dbReference type="ARBA" id="ARBA00023082"/>
    </source>
</evidence>
<dbReference type="InterPro" id="IPR050239">
    <property type="entry name" value="Sigma-70_RNA_pol_init_factors"/>
</dbReference>
<feature type="domain" description="RNA polymerase sigma-70 region 3" evidence="7">
    <location>
        <begin position="382"/>
        <end position="455"/>
    </location>
</feature>
<dbReference type="PANTHER" id="PTHR30603:SF13">
    <property type="entry name" value="RNA POLYMERASE SIGMA FACTOR SIGC"/>
    <property type="match status" value="1"/>
</dbReference>
<reference evidence="10" key="2">
    <citation type="submission" date="2025-08" db="UniProtKB">
        <authorList>
            <consortium name="RefSeq"/>
        </authorList>
    </citation>
    <scope>IDENTIFICATION</scope>
    <source>
        <tissue evidence="10">Leaf</tissue>
    </source>
</reference>
<evidence type="ECO:0000256" key="5">
    <source>
        <dbReference type="ARBA" id="ARBA00023163"/>
    </source>
</evidence>
<dbReference type="InterPro" id="IPR007624">
    <property type="entry name" value="RNA_pol_sigma70_r3"/>
</dbReference>
<dbReference type="AlphaFoldDB" id="A0A6P5GAE4"/>
<evidence type="ECO:0000313" key="9">
    <source>
        <dbReference type="Proteomes" id="UP000515123"/>
    </source>
</evidence>
<evidence type="ECO:0000259" key="7">
    <source>
        <dbReference type="Pfam" id="PF04539"/>
    </source>
</evidence>
<dbReference type="GO" id="GO:0016987">
    <property type="term" value="F:sigma factor activity"/>
    <property type="evidence" value="ECO:0007669"/>
    <property type="project" value="UniProtKB-KW"/>
</dbReference>
<dbReference type="Gene3D" id="1.20.120.1810">
    <property type="match status" value="1"/>
</dbReference>
<dbReference type="SUPFAM" id="SSF88946">
    <property type="entry name" value="Sigma2 domain of RNA polymerase sigma factors"/>
    <property type="match status" value="1"/>
</dbReference>
<organism evidence="9 10">
    <name type="scientific">Ananas comosus</name>
    <name type="common">Pineapple</name>
    <name type="synonym">Ananas ananas</name>
    <dbReference type="NCBI Taxonomy" id="4615"/>
    <lineage>
        <taxon>Eukaryota</taxon>
        <taxon>Viridiplantae</taxon>
        <taxon>Streptophyta</taxon>
        <taxon>Embryophyta</taxon>
        <taxon>Tracheophyta</taxon>
        <taxon>Spermatophyta</taxon>
        <taxon>Magnoliopsida</taxon>
        <taxon>Liliopsida</taxon>
        <taxon>Poales</taxon>
        <taxon>Bromeliaceae</taxon>
        <taxon>Bromelioideae</taxon>
        <taxon>Ananas</taxon>
    </lineage>
</organism>
<dbReference type="PRINTS" id="PR00046">
    <property type="entry name" value="SIGMA70FCT"/>
</dbReference>
<sequence>MGFGLALVPTRWASSPVRTPRPAGSVSSGSQDHLLRLTPLQYRFMLILPEERANLRRATFKASAYYSTALQGVDNVSDDVKAMKENMDRNCRGESRDVYETVNVMNENVTAAAAAKLGAKSYLQFNLLMENLHDIEDILSGTDMIMLERDILVHIKQLGALKLFRACLSRNFGVATTLESNFVETSFDEQNDRVIVRTAKARERKLRRKGASERVKEETTASMPSSVTYPGSRSKRASIAQNESKMSEGVKEVARLERARQKLEEQSGQPASYARWAEAVGIDQKTLKQRLQFGWFCRDKLIKSTRSLVMYLAKNYRGMGIAFEDLIQAGNVGVLNGAERFDSMKGYKFSTYVRYWIKKSILALIARHKRGIQIPVRMENMIQRIQKARRAFHNKRGRYPQDEETAKLTGLSLANVRLARKCSLAVGSIDQEIGNGWCTKFAEVTPDQSIKSPYEIIIRQQMRESLFQLLEKLHPREREVLLLRYGLVDGICKWLDRHNLSLTLIKGYSINGARFARTESHRAECWPCLRSDIEGIGDKCNAGL</sequence>
<feature type="compositionally biased region" description="Polar residues" evidence="6">
    <location>
        <begin position="220"/>
        <end position="231"/>
    </location>
</feature>
<proteinExistence type="inferred from homology"/>
<keyword evidence="4" id="KW-0238">DNA-binding</keyword>
<dbReference type="SUPFAM" id="SSF88659">
    <property type="entry name" value="Sigma3 and sigma4 domains of RNA polymerase sigma factors"/>
    <property type="match status" value="2"/>
</dbReference>
<dbReference type="InterPro" id="IPR036388">
    <property type="entry name" value="WH-like_DNA-bd_sf"/>
</dbReference>
<feature type="domain" description="RNA polymerase sigma-70 region 2" evidence="8">
    <location>
        <begin position="301"/>
        <end position="370"/>
    </location>
</feature>
<dbReference type="GO" id="GO:0006352">
    <property type="term" value="P:DNA-templated transcription initiation"/>
    <property type="evidence" value="ECO:0007669"/>
    <property type="project" value="InterPro"/>
</dbReference>
<evidence type="ECO:0000256" key="2">
    <source>
        <dbReference type="ARBA" id="ARBA00023015"/>
    </source>
</evidence>